<evidence type="ECO:0000313" key="3">
    <source>
        <dbReference type="EMBL" id="CAF4401447.1"/>
    </source>
</evidence>
<name>A0A815EC95_9BILA</name>
<evidence type="ECO:0000259" key="1">
    <source>
        <dbReference type="Pfam" id="PF18718"/>
    </source>
</evidence>
<organism evidence="2 4">
    <name type="scientific">Rotaria magnacalcarata</name>
    <dbReference type="NCBI Taxonomy" id="392030"/>
    <lineage>
        <taxon>Eukaryota</taxon>
        <taxon>Metazoa</taxon>
        <taxon>Spiralia</taxon>
        <taxon>Gnathifera</taxon>
        <taxon>Rotifera</taxon>
        <taxon>Eurotatoria</taxon>
        <taxon>Bdelloidea</taxon>
        <taxon>Philodinida</taxon>
        <taxon>Philodinidae</taxon>
        <taxon>Rotaria</taxon>
    </lineage>
</organism>
<dbReference type="EMBL" id="CAJOBJ010057047">
    <property type="protein sequence ID" value="CAF4401447.1"/>
    <property type="molecule type" value="Genomic_DNA"/>
</dbReference>
<proteinExistence type="predicted"/>
<dbReference type="Pfam" id="PF18718">
    <property type="entry name" value="CxC5"/>
    <property type="match status" value="1"/>
</dbReference>
<dbReference type="AlphaFoldDB" id="A0A815EC95"/>
<sequence length="384" mass="45599">MEMPSTLQQLNIRINNFAPRRIHHITYILNRIFQTKFSVEQIKVRLENWELILPMYNDCIGGKSSEEIEKQIKSYFTTQHENCSSSLLNCFITLLNQCINRNCLKNNLSDPIPHHDVTIFFSGERLKKGTLFFKTCSKCSYKYFYNYYIRPDGQKMLTIHPDDEVFIVFSNYGYEKRLLMQIDSDILFKHCRFSNYANAFNHLNYKFEKKDEELMDRFHLQKTWFIWRLGNFCIRENFRIPVPDQQDFQTMLLELLPFVKRLFTEKWGKRDYHAFCEGNCSSTIVLDGHQKATKRVCAIKNISVPSYDGAIRDVKVGCSATPVFKSKNYREHLLSNDNRSGEPELSNVRLPRTRRNVRSQRELGSFQFNLRCKTLKSLQYKRIL</sequence>
<gene>
    <name evidence="3" type="ORF">GIL414_LOCUS30180</name>
    <name evidence="2" type="ORF">KQP761_LOCUS5131</name>
</gene>
<feature type="domain" description="CxC5 like cysteine cluster associated with KDZ" evidence="1">
    <location>
        <begin position="94"/>
        <end position="202"/>
    </location>
</feature>
<dbReference type="InterPro" id="IPR041539">
    <property type="entry name" value="CxC5"/>
</dbReference>
<dbReference type="OrthoDB" id="10055434at2759"/>
<dbReference type="Proteomes" id="UP000681720">
    <property type="component" value="Unassembled WGS sequence"/>
</dbReference>
<reference evidence="2" key="1">
    <citation type="submission" date="2021-02" db="EMBL/GenBank/DDBJ databases">
        <authorList>
            <person name="Nowell W R."/>
        </authorList>
    </citation>
    <scope>NUCLEOTIDE SEQUENCE</scope>
</reference>
<dbReference type="EMBL" id="CAJNOW010001158">
    <property type="protein sequence ID" value="CAF1308473.1"/>
    <property type="molecule type" value="Genomic_DNA"/>
</dbReference>
<protein>
    <recommendedName>
        <fullName evidence="1">CxC5 like cysteine cluster associated with KDZ domain-containing protein</fullName>
    </recommendedName>
</protein>
<evidence type="ECO:0000313" key="2">
    <source>
        <dbReference type="EMBL" id="CAF1308473.1"/>
    </source>
</evidence>
<feature type="non-terminal residue" evidence="2">
    <location>
        <position position="384"/>
    </location>
</feature>
<comment type="caution">
    <text evidence="2">The sequence shown here is derived from an EMBL/GenBank/DDBJ whole genome shotgun (WGS) entry which is preliminary data.</text>
</comment>
<accession>A0A815EC95</accession>
<dbReference type="Proteomes" id="UP000663834">
    <property type="component" value="Unassembled WGS sequence"/>
</dbReference>
<evidence type="ECO:0000313" key="4">
    <source>
        <dbReference type="Proteomes" id="UP000663834"/>
    </source>
</evidence>